<evidence type="ECO:0008006" key="9">
    <source>
        <dbReference type="Google" id="ProtNLM"/>
    </source>
</evidence>
<dbReference type="PANTHER" id="PTHR23502">
    <property type="entry name" value="MAJOR FACILITATOR SUPERFAMILY"/>
    <property type="match status" value="1"/>
</dbReference>
<feature type="transmembrane region" description="Helical" evidence="6">
    <location>
        <begin position="37"/>
        <end position="57"/>
    </location>
</feature>
<dbReference type="GO" id="GO:0022857">
    <property type="term" value="F:transmembrane transporter activity"/>
    <property type="evidence" value="ECO:0007669"/>
    <property type="project" value="TreeGrafter"/>
</dbReference>
<sequence length="186" mass="20751">MMDYNYKRTAKDIGWKVNNVTGDDLKRFPIERARSRGSYWLLMISTATLVGYGWAVAKHAHVSVLLILEFIQGFWGTCFHTIYNTLLVDVYSESPSTAAATASTTRSAMAAAGVAVLQPLLNALGRGWYFTILGLWSGGFGVIAVWLLRWRGMEWRKNRMSKTVQEPVQTEAKSDHALESGAELSK</sequence>
<dbReference type="OrthoDB" id="2441642at2759"/>
<dbReference type="Proteomes" id="UP000701801">
    <property type="component" value="Unassembled WGS sequence"/>
</dbReference>
<keyword evidence="3 6" id="KW-1133">Transmembrane helix</keyword>
<evidence type="ECO:0000256" key="5">
    <source>
        <dbReference type="SAM" id="MobiDB-lite"/>
    </source>
</evidence>
<keyword evidence="4 6" id="KW-0472">Membrane</keyword>
<keyword evidence="8" id="KW-1185">Reference proteome</keyword>
<gene>
    <name evidence="7" type="ORF">HYALB_00002664</name>
</gene>
<dbReference type="AlphaFoldDB" id="A0A9N9Q4X5"/>
<evidence type="ECO:0000313" key="7">
    <source>
        <dbReference type="EMBL" id="CAG8979890.1"/>
    </source>
</evidence>
<evidence type="ECO:0000256" key="1">
    <source>
        <dbReference type="ARBA" id="ARBA00004141"/>
    </source>
</evidence>
<reference evidence="7" key="1">
    <citation type="submission" date="2021-07" db="EMBL/GenBank/DDBJ databases">
        <authorList>
            <person name="Durling M."/>
        </authorList>
    </citation>
    <scope>NUCLEOTIDE SEQUENCE</scope>
</reference>
<dbReference type="GO" id="GO:0005886">
    <property type="term" value="C:plasma membrane"/>
    <property type="evidence" value="ECO:0007669"/>
    <property type="project" value="TreeGrafter"/>
</dbReference>
<evidence type="ECO:0000256" key="2">
    <source>
        <dbReference type="ARBA" id="ARBA00022692"/>
    </source>
</evidence>
<protein>
    <recommendedName>
        <fullName evidence="9">Major facilitator superfamily (MFS) profile domain-containing protein</fullName>
    </recommendedName>
</protein>
<accession>A0A9N9Q4X5</accession>
<evidence type="ECO:0000256" key="4">
    <source>
        <dbReference type="ARBA" id="ARBA00023136"/>
    </source>
</evidence>
<comment type="caution">
    <text evidence="7">The sequence shown here is derived from an EMBL/GenBank/DDBJ whole genome shotgun (WGS) entry which is preliminary data.</text>
</comment>
<evidence type="ECO:0000256" key="6">
    <source>
        <dbReference type="SAM" id="Phobius"/>
    </source>
</evidence>
<dbReference type="Gene3D" id="1.20.1250.20">
    <property type="entry name" value="MFS general substrate transporter like domains"/>
    <property type="match status" value="1"/>
</dbReference>
<dbReference type="PANTHER" id="PTHR23502:SF151">
    <property type="entry name" value="MAJOR FACILITATOR SUPERFAMILY (MFS) PROFILE DOMAIN-CONTAINING PROTEIN"/>
    <property type="match status" value="1"/>
</dbReference>
<evidence type="ECO:0000256" key="3">
    <source>
        <dbReference type="ARBA" id="ARBA00022989"/>
    </source>
</evidence>
<feature type="transmembrane region" description="Helical" evidence="6">
    <location>
        <begin position="128"/>
        <end position="150"/>
    </location>
</feature>
<keyword evidence="2 6" id="KW-0812">Transmembrane</keyword>
<name>A0A9N9Q4X5_9HELO</name>
<proteinExistence type="predicted"/>
<dbReference type="EMBL" id="CAJVRM010000340">
    <property type="protein sequence ID" value="CAG8979890.1"/>
    <property type="molecule type" value="Genomic_DNA"/>
</dbReference>
<evidence type="ECO:0000313" key="8">
    <source>
        <dbReference type="Proteomes" id="UP000701801"/>
    </source>
</evidence>
<comment type="subcellular location">
    <subcellularLocation>
        <location evidence="1">Membrane</location>
        <topology evidence="1">Multi-pass membrane protein</topology>
    </subcellularLocation>
</comment>
<dbReference type="SUPFAM" id="SSF103473">
    <property type="entry name" value="MFS general substrate transporter"/>
    <property type="match status" value="1"/>
</dbReference>
<dbReference type="InterPro" id="IPR036259">
    <property type="entry name" value="MFS_trans_sf"/>
</dbReference>
<organism evidence="7 8">
    <name type="scientific">Hymenoscyphus albidus</name>
    <dbReference type="NCBI Taxonomy" id="595503"/>
    <lineage>
        <taxon>Eukaryota</taxon>
        <taxon>Fungi</taxon>
        <taxon>Dikarya</taxon>
        <taxon>Ascomycota</taxon>
        <taxon>Pezizomycotina</taxon>
        <taxon>Leotiomycetes</taxon>
        <taxon>Helotiales</taxon>
        <taxon>Helotiaceae</taxon>
        <taxon>Hymenoscyphus</taxon>
    </lineage>
</organism>
<feature type="region of interest" description="Disordered" evidence="5">
    <location>
        <begin position="166"/>
        <end position="186"/>
    </location>
</feature>